<keyword evidence="2" id="KW-1185">Reference proteome</keyword>
<dbReference type="EMBL" id="ACIJ02000002">
    <property type="protein sequence ID" value="EEX72939.1"/>
    <property type="molecule type" value="Genomic_DNA"/>
</dbReference>
<evidence type="ECO:0000313" key="1">
    <source>
        <dbReference type="EMBL" id="EEX72939.1"/>
    </source>
</evidence>
<gene>
    <name evidence="1" type="ORF">GCWU000325_00103</name>
</gene>
<dbReference type="Proteomes" id="UP000003460">
    <property type="component" value="Unassembled WGS sequence"/>
</dbReference>
<dbReference type="AlphaFoldDB" id="C9LD53"/>
<evidence type="ECO:0000313" key="2">
    <source>
        <dbReference type="Proteomes" id="UP000003460"/>
    </source>
</evidence>
<proteinExistence type="predicted"/>
<dbReference type="HOGENOM" id="CLU_3294542_0_0_10"/>
<dbReference type="STRING" id="626522.GCWU000325_00103"/>
<accession>C9LD53</accession>
<sequence length="40" mass="4575">MLGWTLNNRVENQTKVFNPISSKESKKMDEAGTTFLNLCE</sequence>
<comment type="caution">
    <text evidence="1">The sequence shown here is derived from an EMBL/GenBank/DDBJ whole genome shotgun (WGS) entry which is preliminary data.</text>
</comment>
<protein>
    <submittedName>
        <fullName evidence="1">Uncharacterized protein</fullName>
    </submittedName>
</protein>
<organism evidence="1 2">
    <name type="scientific">Alloprevotella tannerae ATCC 51259</name>
    <dbReference type="NCBI Taxonomy" id="626522"/>
    <lineage>
        <taxon>Bacteria</taxon>
        <taxon>Pseudomonadati</taxon>
        <taxon>Bacteroidota</taxon>
        <taxon>Bacteroidia</taxon>
        <taxon>Bacteroidales</taxon>
        <taxon>Prevotellaceae</taxon>
        <taxon>Alloprevotella</taxon>
    </lineage>
</organism>
<name>C9LD53_9BACT</name>
<reference evidence="1" key="1">
    <citation type="submission" date="2009-09" db="EMBL/GenBank/DDBJ databases">
        <authorList>
            <person name="Weinstock G."/>
            <person name="Sodergren E."/>
            <person name="Clifton S."/>
            <person name="Fulton L."/>
            <person name="Fulton B."/>
            <person name="Courtney L."/>
            <person name="Fronick C."/>
            <person name="Harrison M."/>
            <person name="Strong C."/>
            <person name="Farmer C."/>
            <person name="Delahaunty K."/>
            <person name="Markovic C."/>
            <person name="Hall O."/>
            <person name="Minx P."/>
            <person name="Tomlinson C."/>
            <person name="Mitreva M."/>
            <person name="Nelson J."/>
            <person name="Hou S."/>
            <person name="Wollam A."/>
            <person name="Pepin K.H."/>
            <person name="Johnson M."/>
            <person name="Bhonagiri V."/>
            <person name="Nash W.E."/>
            <person name="Warren W."/>
            <person name="Chinwalla A."/>
            <person name="Mardis E.R."/>
            <person name="Wilson R.K."/>
        </authorList>
    </citation>
    <scope>NUCLEOTIDE SEQUENCE [LARGE SCALE GENOMIC DNA]</scope>
    <source>
        <strain evidence="1">ATCC 51259</strain>
    </source>
</reference>